<feature type="transmembrane region" description="Helical" evidence="2">
    <location>
        <begin position="119"/>
        <end position="140"/>
    </location>
</feature>
<dbReference type="EMBL" id="FNXT01000876">
    <property type="protein sequence ID" value="SZX68715.1"/>
    <property type="molecule type" value="Genomic_DNA"/>
</dbReference>
<protein>
    <recommendedName>
        <fullName evidence="5">WW domain-containing protein</fullName>
    </recommendedName>
</protein>
<keyword evidence="2" id="KW-1133">Transmembrane helix</keyword>
<dbReference type="AlphaFoldDB" id="A0A383VT91"/>
<proteinExistence type="predicted"/>
<name>A0A383VT91_TETOB</name>
<keyword evidence="2" id="KW-0812">Transmembrane</keyword>
<feature type="region of interest" description="Disordered" evidence="1">
    <location>
        <begin position="79"/>
        <end position="107"/>
    </location>
</feature>
<evidence type="ECO:0008006" key="5">
    <source>
        <dbReference type="Google" id="ProtNLM"/>
    </source>
</evidence>
<dbReference type="Proteomes" id="UP000256970">
    <property type="component" value="Unassembled WGS sequence"/>
</dbReference>
<reference evidence="3 4" key="1">
    <citation type="submission" date="2016-10" db="EMBL/GenBank/DDBJ databases">
        <authorList>
            <person name="Cai Z."/>
        </authorList>
    </citation>
    <scope>NUCLEOTIDE SEQUENCE [LARGE SCALE GENOMIC DNA]</scope>
</reference>
<evidence type="ECO:0000313" key="3">
    <source>
        <dbReference type="EMBL" id="SZX68715.1"/>
    </source>
</evidence>
<accession>A0A383VT91</accession>
<evidence type="ECO:0000313" key="4">
    <source>
        <dbReference type="Proteomes" id="UP000256970"/>
    </source>
</evidence>
<keyword evidence="2" id="KW-0472">Membrane</keyword>
<organism evidence="3 4">
    <name type="scientific">Tetradesmus obliquus</name>
    <name type="common">Green alga</name>
    <name type="synonym">Acutodesmus obliquus</name>
    <dbReference type="NCBI Taxonomy" id="3088"/>
    <lineage>
        <taxon>Eukaryota</taxon>
        <taxon>Viridiplantae</taxon>
        <taxon>Chlorophyta</taxon>
        <taxon>core chlorophytes</taxon>
        <taxon>Chlorophyceae</taxon>
        <taxon>CS clade</taxon>
        <taxon>Sphaeropleales</taxon>
        <taxon>Scenedesmaceae</taxon>
        <taxon>Tetradesmus</taxon>
    </lineage>
</organism>
<evidence type="ECO:0000256" key="2">
    <source>
        <dbReference type="SAM" id="Phobius"/>
    </source>
</evidence>
<sequence>MILPLKRQQTAPQQTAAAAAAAVAERNTGPWELVQDKGTGGSYWWNQATGITTPVGAPKPDAWVAVVDKASGGTYYWNQDSGDTTAVGEPLPGPEGRLAVSSQQQQQQQLGERPGTLSVLGNSLAVGFGIGLVFGVVRMFF</sequence>
<gene>
    <name evidence="3" type="ORF">BQ4739_LOCUS9041</name>
</gene>
<keyword evidence="4" id="KW-1185">Reference proteome</keyword>
<evidence type="ECO:0000256" key="1">
    <source>
        <dbReference type="SAM" id="MobiDB-lite"/>
    </source>
</evidence>